<organism evidence="2 3">
    <name type="scientific">Segatella cerevisiae</name>
    <dbReference type="NCBI Taxonomy" id="2053716"/>
    <lineage>
        <taxon>Bacteria</taxon>
        <taxon>Pseudomonadati</taxon>
        <taxon>Bacteroidota</taxon>
        <taxon>Bacteroidia</taxon>
        <taxon>Bacteroidales</taxon>
        <taxon>Prevotellaceae</taxon>
        <taxon>Segatella</taxon>
    </lineage>
</organism>
<evidence type="ECO:0000313" key="2">
    <source>
        <dbReference type="EMBL" id="MCO6025964.1"/>
    </source>
</evidence>
<comment type="caution">
    <text evidence="2">The sequence shown here is derived from an EMBL/GenBank/DDBJ whole genome shotgun (WGS) entry which is preliminary data.</text>
</comment>
<sequence length="126" mass="14510">MDENKPMPPSASVQTETDRSKEGQGRVAEEPVIMQNFSDPLEDLSTVIVSSPFLSALKEYEDAYDNRKMVIARRCVLVDEVVMNTIDQLSFYSMNKSNMINSMLTYCIQHHSEELRKFLRKDKTLL</sequence>
<dbReference type="EMBL" id="JAMXLY010000034">
    <property type="protein sequence ID" value="MCO6025964.1"/>
    <property type="molecule type" value="Genomic_DNA"/>
</dbReference>
<protein>
    <submittedName>
        <fullName evidence="2">Uncharacterized protein</fullName>
    </submittedName>
</protein>
<reference evidence="2 3" key="1">
    <citation type="submission" date="2022-06" db="EMBL/GenBank/DDBJ databases">
        <title>A taxonomic note on the genus Prevotella: Description of four novel genera and emended description of the genera Hallella and Xylanibacter.</title>
        <authorList>
            <person name="Hitch T.C.A."/>
        </authorList>
    </citation>
    <scope>NUCLEOTIDE SEQUENCE [LARGE SCALE GENOMIC DNA]</scope>
    <source>
        <strain evidence="2 3">DSM 100619</strain>
    </source>
</reference>
<gene>
    <name evidence="2" type="ORF">NG821_08960</name>
</gene>
<name>A0ABT1BXZ7_9BACT</name>
<dbReference type="Proteomes" id="UP001204015">
    <property type="component" value="Unassembled WGS sequence"/>
</dbReference>
<accession>A0ABT1BXZ7</accession>
<dbReference type="RefSeq" id="WP_252761322.1">
    <property type="nucleotide sequence ID" value="NZ_JAMXLY010000034.1"/>
</dbReference>
<proteinExistence type="predicted"/>
<feature type="compositionally biased region" description="Basic and acidic residues" evidence="1">
    <location>
        <begin position="16"/>
        <end position="29"/>
    </location>
</feature>
<evidence type="ECO:0000256" key="1">
    <source>
        <dbReference type="SAM" id="MobiDB-lite"/>
    </source>
</evidence>
<evidence type="ECO:0000313" key="3">
    <source>
        <dbReference type="Proteomes" id="UP001204015"/>
    </source>
</evidence>
<feature type="region of interest" description="Disordered" evidence="1">
    <location>
        <begin position="1"/>
        <end position="30"/>
    </location>
</feature>
<keyword evidence="3" id="KW-1185">Reference proteome</keyword>